<evidence type="ECO:0000256" key="3">
    <source>
        <dbReference type="ARBA" id="ARBA00023163"/>
    </source>
</evidence>
<dbReference type="GO" id="GO:0003700">
    <property type="term" value="F:DNA-binding transcription factor activity"/>
    <property type="evidence" value="ECO:0007669"/>
    <property type="project" value="InterPro"/>
</dbReference>
<evidence type="ECO:0000256" key="2">
    <source>
        <dbReference type="ARBA" id="ARBA00023125"/>
    </source>
</evidence>
<dbReference type="GO" id="GO:0005829">
    <property type="term" value="C:cytosol"/>
    <property type="evidence" value="ECO:0007669"/>
    <property type="project" value="TreeGrafter"/>
</dbReference>
<accession>A0A4D4JG53</accession>
<gene>
    <name evidence="5" type="ORF">GTS_50190</name>
</gene>
<proteinExistence type="predicted"/>
<keyword evidence="1" id="KW-0805">Transcription regulation</keyword>
<evidence type="ECO:0000259" key="4">
    <source>
        <dbReference type="PROSITE" id="PS01124"/>
    </source>
</evidence>
<keyword evidence="2" id="KW-0238">DNA-binding</keyword>
<dbReference type="InterPro" id="IPR009057">
    <property type="entry name" value="Homeodomain-like_sf"/>
</dbReference>
<dbReference type="PRINTS" id="PR00032">
    <property type="entry name" value="HTHARAC"/>
</dbReference>
<dbReference type="Pfam" id="PF12833">
    <property type="entry name" value="HTH_18"/>
    <property type="match status" value="1"/>
</dbReference>
<name>A0A4D4JG53_9PSEU</name>
<dbReference type="PROSITE" id="PS01124">
    <property type="entry name" value="HTH_ARAC_FAMILY_2"/>
    <property type="match status" value="1"/>
</dbReference>
<dbReference type="InterPro" id="IPR020449">
    <property type="entry name" value="Tscrpt_reg_AraC-type_HTH"/>
</dbReference>
<comment type="caution">
    <text evidence="5">The sequence shown here is derived from an EMBL/GenBank/DDBJ whole genome shotgun (WGS) entry which is preliminary data.</text>
</comment>
<sequence>MSTLGKAGQTVDNFGQWQRQQMTAVDDPTPAVFFQRGIAGIRAIVEVGACSGVPVATCLAGTGIEQAMLRDDTAVVRSGQELIVAHNLVRAAGDPPGLGFAVGSRFRLRTYGVWGFALLASPTLRDAADVALRYVELTYATAGIELQENGDEVHLVVDDASLPRPVRRFVVEREIAAVRTILDTILGEPFTPRRVELRFPRPDIATSYESLAGAPVTFGAARNAIVADAALLDRPLPQADPHTMRVCERECRALLARRVDQRFAGRVCELLMRRQNPIPDMSIAAAELHVSTRTLHRRLAMEGTSFRRLLDEVRHVLAIEMLTAGLGVEQVAVRLGYADAPAFIRAFRRWTGDTPGAYRTPPARAI</sequence>
<evidence type="ECO:0000313" key="5">
    <source>
        <dbReference type="EMBL" id="GDY33386.1"/>
    </source>
</evidence>
<keyword evidence="6" id="KW-1185">Reference proteome</keyword>
<feature type="domain" description="HTH araC/xylS-type" evidence="4">
    <location>
        <begin position="265"/>
        <end position="361"/>
    </location>
</feature>
<dbReference type="SMART" id="SM00342">
    <property type="entry name" value="HTH_ARAC"/>
    <property type="match status" value="1"/>
</dbReference>
<dbReference type="Pfam" id="PF12625">
    <property type="entry name" value="Arabinose_bd"/>
    <property type="match status" value="1"/>
</dbReference>
<dbReference type="AlphaFoldDB" id="A0A4D4JG53"/>
<dbReference type="SUPFAM" id="SSF46689">
    <property type="entry name" value="Homeodomain-like"/>
    <property type="match status" value="1"/>
</dbReference>
<dbReference type="PANTHER" id="PTHR47894:SF1">
    <property type="entry name" value="HTH-TYPE TRANSCRIPTIONAL REGULATOR VQSM"/>
    <property type="match status" value="1"/>
</dbReference>
<dbReference type="EMBL" id="BJFL01000041">
    <property type="protein sequence ID" value="GDY33386.1"/>
    <property type="molecule type" value="Genomic_DNA"/>
</dbReference>
<dbReference type="InterPro" id="IPR018060">
    <property type="entry name" value="HTH_AraC"/>
</dbReference>
<evidence type="ECO:0000256" key="1">
    <source>
        <dbReference type="ARBA" id="ARBA00023015"/>
    </source>
</evidence>
<reference evidence="6" key="1">
    <citation type="submission" date="2019-04" db="EMBL/GenBank/DDBJ databases">
        <title>Draft genome sequence of Pseudonocardiaceae bacterium SL3-2-4.</title>
        <authorList>
            <person name="Ningsih F."/>
            <person name="Yokota A."/>
            <person name="Sakai Y."/>
            <person name="Nanatani K."/>
            <person name="Yabe S."/>
            <person name="Oetari A."/>
            <person name="Sjamsuridzal W."/>
        </authorList>
    </citation>
    <scope>NUCLEOTIDE SEQUENCE [LARGE SCALE GENOMIC DNA]</scope>
    <source>
        <strain evidence="6">SL3-2-4</strain>
    </source>
</reference>
<protein>
    <submittedName>
        <fullName evidence="5">Transcriptional regulator</fullName>
    </submittedName>
</protein>
<dbReference type="InterPro" id="IPR032687">
    <property type="entry name" value="AraC-type_N"/>
</dbReference>
<organism evidence="5 6">
    <name type="scientific">Gandjariella thermophila</name>
    <dbReference type="NCBI Taxonomy" id="1931992"/>
    <lineage>
        <taxon>Bacteria</taxon>
        <taxon>Bacillati</taxon>
        <taxon>Actinomycetota</taxon>
        <taxon>Actinomycetes</taxon>
        <taxon>Pseudonocardiales</taxon>
        <taxon>Pseudonocardiaceae</taxon>
        <taxon>Gandjariella</taxon>
    </lineage>
</organism>
<keyword evidence="3" id="KW-0804">Transcription</keyword>
<dbReference type="Proteomes" id="UP000298860">
    <property type="component" value="Unassembled WGS sequence"/>
</dbReference>
<dbReference type="Gene3D" id="1.10.10.60">
    <property type="entry name" value="Homeodomain-like"/>
    <property type="match status" value="1"/>
</dbReference>
<dbReference type="GO" id="GO:0000976">
    <property type="term" value="F:transcription cis-regulatory region binding"/>
    <property type="evidence" value="ECO:0007669"/>
    <property type="project" value="TreeGrafter"/>
</dbReference>
<evidence type="ECO:0000313" key="6">
    <source>
        <dbReference type="Proteomes" id="UP000298860"/>
    </source>
</evidence>
<dbReference type="PANTHER" id="PTHR47894">
    <property type="entry name" value="HTH-TYPE TRANSCRIPTIONAL REGULATOR GADX"/>
    <property type="match status" value="1"/>
</dbReference>